<proteinExistence type="predicted"/>
<dbReference type="InterPro" id="IPR035396">
    <property type="entry name" value="Bac_rhamnosid6H"/>
</dbReference>
<keyword evidence="3" id="KW-1185">Reference proteome</keyword>
<dbReference type="Gene3D" id="1.50.10.10">
    <property type="match status" value="1"/>
</dbReference>
<protein>
    <recommendedName>
        <fullName evidence="1">Alpha-L-rhamnosidase six-hairpin glycosidase domain-containing protein</fullName>
    </recommendedName>
</protein>
<evidence type="ECO:0000313" key="3">
    <source>
        <dbReference type="Proteomes" id="UP001304300"/>
    </source>
</evidence>
<dbReference type="InterPro" id="IPR008928">
    <property type="entry name" value="6-hairpin_glycosidase_sf"/>
</dbReference>
<dbReference type="KEGG" id="puo:RZN69_02725"/>
<dbReference type="Proteomes" id="UP001304300">
    <property type="component" value="Chromosome"/>
</dbReference>
<dbReference type="GO" id="GO:0005975">
    <property type="term" value="P:carbohydrate metabolic process"/>
    <property type="evidence" value="ECO:0007669"/>
    <property type="project" value="InterPro"/>
</dbReference>
<organism evidence="2 3">
    <name type="scientific">Rubellicoccus peritrichatus</name>
    <dbReference type="NCBI Taxonomy" id="3080537"/>
    <lineage>
        <taxon>Bacteria</taxon>
        <taxon>Pseudomonadati</taxon>
        <taxon>Verrucomicrobiota</taxon>
        <taxon>Opitutia</taxon>
        <taxon>Puniceicoccales</taxon>
        <taxon>Cerasicoccaceae</taxon>
        <taxon>Rubellicoccus</taxon>
    </lineage>
</organism>
<dbReference type="InterPro" id="IPR012341">
    <property type="entry name" value="6hp_glycosidase-like_sf"/>
</dbReference>
<evidence type="ECO:0000313" key="2">
    <source>
        <dbReference type="EMBL" id="WOO41987.1"/>
    </source>
</evidence>
<dbReference type="Gene3D" id="2.60.120.260">
    <property type="entry name" value="Galactose-binding domain-like"/>
    <property type="match status" value="2"/>
</dbReference>
<dbReference type="Pfam" id="PF17389">
    <property type="entry name" value="Bac_rhamnosid6H"/>
    <property type="match status" value="1"/>
</dbReference>
<evidence type="ECO:0000259" key="1">
    <source>
        <dbReference type="Pfam" id="PF17389"/>
    </source>
</evidence>
<sequence>MHETLPDFPLNPIWFWAPIEHPNQIVLLRWNVTGLNDVEDLRIQVTANTRYFVWSSGQYISQGACPSPWPENAVDSHSISLDTIVDGSLNLSFLAHWYGVRTQSHPLARPGLWFQLQVKRSGSWENIEPTINECKICLQAGWQQSVFRRTWATAWMELFDSSKHPHDWMQNDFDDSDWQHPVVVERDEIVLVPRQTPYLKEWLQPAGSILTAARVQANAPMAEDGAGLTKMMDEEPWDMVSTEELQCIRSQWEEKGTIELNGNGSGLALCFDLGRQYSGQPEFEIETDDGIVDYYGAELLEKGRPWGFRKNGEYGNRWLGSTNAGHFRTINYNGFRYLLIVLRPGKSPIKLKHLAVWCRQADIKPVQSFQSDDSELQRIWDISIHTLHIATQDTPVDCPTREQGLFIGDGVWNALWLAKLFDEPSYFTQLLDTVAKTQYANGLFPSAIFSSLEPPHFLLDFCLIFVWSVDVYREQIGDLETVKRMMPVAERTLAWYQDKIAQDGLIHAEPKITNMQPGGDFQVVFIDHPGVGWHWFPHPGIERSTRQLGLNAYLAIAIDAFLTSATAVDYKTQLKPEFLDTDTLRKNAKEAFWNPELGRFADCVDENGEQKGWSEQSQALGIVAGIVSPDEAKGALTKTFAERDNGEVCRCSPYSWIYLAQAMEIAGLRDQILPLVRADWSKMAKHEWTTTWWETFEGTNDDSLCHPWSALPAWLLSDEVKLA</sequence>
<feature type="domain" description="Alpha-L-rhamnosidase six-hairpin glycosidase" evidence="1">
    <location>
        <begin position="367"/>
        <end position="713"/>
    </location>
</feature>
<name>A0AAQ3QWK7_9BACT</name>
<dbReference type="RefSeq" id="WP_317834471.1">
    <property type="nucleotide sequence ID" value="NZ_CP136920.1"/>
</dbReference>
<reference evidence="2 3" key="1">
    <citation type="submission" date="2023-10" db="EMBL/GenBank/DDBJ databases">
        <title>Rubellicoccus peritrichatus gen. nov., sp. nov., isolated from an algae of coral reef tank.</title>
        <authorList>
            <person name="Luo J."/>
        </authorList>
    </citation>
    <scope>NUCLEOTIDE SEQUENCE [LARGE SCALE GENOMIC DNA]</scope>
    <source>
        <strain evidence="2 3">CR14</strain>
    </source>
</reference>
<dbReference type="SUPFAM" id="SSF48208">
    <property type="entry name" value="Six-hairpin glycosidases"/>
    <property type="match status" value="1"/>
</dbReference>
<dbReference type="PANTHER" id="PTHR34987">
    <property type="entry name" value="C, PUTATIVE (AFU_ORTHOLOGUE AFUA_3G02880)-RELATED"/>
    <property type="match status" value="1"/>
</dbReference>
<dbReference type="PANTHER" id="PTHR34987:SF2">
    <property type="entry name" value="B, PUTATIVE (AFU_ORTHOLOGUE AFUA_7G05040)-RELATED"/>
    <property type="match status" value="1"/>
</dbReference>
<gene>
    <name evidence="2" type="ORF">RZN69_02725</name>
</gene>
<dbReference type="AlphaFoldDB" id="A0AAQ3QWK7"/>
<accession>A0AAQ3QWK7</accession>
<dbReference type="EMBL" id="CP136920">
    <property type="protein sequence ID" value="WOO41987.1"/>
    <property type="molecule type" value="Genomic_DNA"/>
</dbReference>